<sequence length="370" mass="37804">MTRSLLLVSLAAGSLTAPATAATPAPASTPGAAPAPMAAAPVPASMPLAASAPGAARLPGTLPALGAVPAPGAVPALGAVPAAMALPGREHGFPQAAVKEPGLGPAVRSISVRPAEPVVGPKDSVSLVIDVVARGAQGRNGVTVTVEPGPPPGPVLSSKPPVEDAPPPPAPPVPAPPGPTPPRPATGTPAPAPGTTSAPAPVRTGAPAQLLPRQAARIAAAPAEAWETWRFLPDKRLNRFYPAGTWTVAATVRGTDAKVTEYATFHLRRESKFTSVRAEKVQGGVRLRGSLTRVDPQGLGTYGPFGEQRLHLLWRRTAESDWELVGRTTTDAAGAFVGRVRARPAGFWRVRFPGTGHYAAEVSRIHQASR</sequence>
<feature type="signal peptide" evidence="2">
    <location>
        <begin position="1"/>
        <end position="21"/>
    </location>
</feature>
<keyword evidence="2" id="KW-0732">Signal</keyword>
<evidence type="ECO:0000313" key="4">
    <source>
        <dbReference type="Proteomes" id="UP000198953"/>
    </source>
</evidence>
<feature type="chain" id="PRO_5011593765" evidence="2">
    <location>
        <begin position="22"/>
        <end position="370"/>
    </location>
</feature>
<name>A0A1H7UMQ6_9ACTN</name>
<feature type="region of interest" description="Disordered" evidence="1">
    <location>
        <begin position="18"/>
        <end position="38"/>
    </location>
</feature>
<dbReference type="EMBL" id="FOBF01000008">
    <property type="protein sequence ID" value="SEL97617.1"/>
    <property type="molecule type" value="Genomic_DNA"/>
</dbReference>
<evidence type="ECO:0000256" key="1">
    <source>
        <dbReference type="SAM" id="MobiDB-lite"/>
    </source>
</evidence>
<dbReference type="Proteomes" id="UP000198953">
    <property type="component" value="Unassembled WGS sequence"/>
</dbReference>
<organism evidence="3 4">
    <name type="scientific">Nonomuraea pusilla</name>
    <dbReference type="NCBI Taxonomy" id="46177"/>
    <lineage>
        <taxon>Bacteria</taxon>
        <taxon>Bacillati</taxon>
        <taxon>Actinomycetota</taxon>
        <taxon>Actinomycetes</taxon>
        <taxon>Streptosporangiales</taxon>
        <taxon>Streptosporangiaceae</taxon>
        <taxon>Nonomuraea</taxon>
    </lineage>
</organism>
<evidence type="ECO:0000313" key="3">
    <source>
        <dbReference type="EMBL" id="SEL97617.1"/>
    </source>
</evidence>
<reference evidence="3 4" key="1">
    <citation type="submission" date="2016-10" db="EMBL/GenBank/DDBJ databases">
        <authorList>
            <person name="de Groot N.N."/>
        </authorList>
    </citation>
    <scope>NUCLEOTIDE SEQUENCE [LARGE SCALE GENOMIC DNA]</scope>
    <source>
        <strain evidence="3 4">DSM 43357</strain>
    </source>
</reference>
<keyword evidence="4" id="KW-1185">Reference proteome</keyword>
<protein>
    <submittedName>
        <fullName evidence="3">Uncharacterized protein</fullName>
    </submittedName>
</protein>
<gene>
    <name evidence="3" type="ORF">SAMN05660976_03858</name>
</gene>
<proteinExistence type="predicted"/>
<dbReference type="RefSeq" id="WP_091101884.1">
    <property type="nucleotide sequence ID" value="NZ_FOBF01000008.1"/>
</dbReference>
<feature type="region of interest" description="Disordered" evidence="1">
    <location>
        <begin position="140"/>
        <end position="204"/>
    </location>
</feature>
<dbReference type="OrthoDB" id="3515863at2"/>
<dbReference type="STRING" id="46177.SAMN05660976_03858"/>
<dbReference type="AlphaFoldDB" id="A0A1H7UMQ6"/>
<accession>A0A1H7UMQ6</accession>
<feature type="compositionally biased region" description="Pro residues" evidence="1">
    <location>
        <begin position="163"/>
        <end position="184"/>
    </location>
</feature>
<feature type="compositionally biased region" description="Low complexity" evidence="1">
    <location>
        <begin position="185"/>
        <end position="204"/>
    </location>
</feature>
<evidence type="ECO:0000256" key="2">
    <source>
        <dbReference type="SAM" id="SignalP"/>
    </source>
</evidence>